<feature type="transmembrane region" description="Helical" evidence="11">
    <location>
        <begin position="312"/>
        <end position="329"/>
    </location>
</feature>
<dbReference type="InterPro" id="IPR026612">
    <property type="entry name" value="STRA6-like"/>
</dbReference>
<protein>
    <recommendedName>
        <fullName evidence="2">Receptor for retinol uptake STRA6</fullName>
    </recommendedName>
</protein>
<evidence type="ECO:0000256" key="5">
    <source>
        <dbReference type="ARBA" id="ARBA00022692"/>
    </source>
</evidence>
<feature type="transmembrane region" description="Helical" evidence="11">
    <location>
        <begin position="425"/>
        <end position="445"/>
    </location>
</feature>
<keyword evidence="9 11" id="KW-0472">Membrane</keyword>
<dbReference type="PANTHER" id="PTHR21444:SF16">
    <property type="entry name" value="RECEPTOR FOR RETINOL UPTAKE STRA6"/>
    <property type="match status" value="1"/>
</dbReference>
<sequence>MSSLEGSPEPGQDDLLYDDWYIDDPLEPTLPPHEIILPCSPTLSDGLYHLILAPVSLCILLFLSFLVRRRKLCTSFCWGIPGILSPLNLLEDSGNNWVPCAAFGLLFSSIFRMFLDSSTLNFIANSDGSHKDLWKILALFYYPALYYPLLSSYNVQKIPGYIAGTILSWMHCGALIWQKAECPQTPQFYRYYSLLATLPQIFCLLVLSIIYPMLLVQNLRQPSHSKQMSERNYYLKFVKNLLRHKASKSSKDSVSIGSQVSLNLCSYLCSSNTGFRLSQRSLLAVTVSALSVYQLALLLLVGFLPTVQKIRSAIDADFILMLAGFGLIVDEDKKKAVDYVVYYIWTVEVCYIAALVLSCIVTVTMLLRSLVKHRWALQSLCAGQVSQVFLKPRSLHPSPPALASWMSHISYQAAVTCIGLIQQHVFLFLVHLIITFLIIIPIGYGKFQIILPILEKIWPYSAGCSLFHSSSASLFHVLSSLEEVQGRLLR</sequence>
<evidence type="ECO:0000256" key="2">
    <source>
        <dbReference type="ARBA" id="ARBA00014411"/>
    </source>
</evidence>
<keyword evidence="13" id="KW-1185">Reference proteome</keyword>
<keyword evidence="5 11" id="KW-0812">Transmembrane</keyword>
<feature type="transmembrane region" description="Helical" evidence="11">
    <location>
        <begin position="189"/>
        <end position="214"/>
    </location>
</feature>
<evidence type="ECO:0000256" key="8">
    <source>
        <dbReference type="ARBA" id="ARBA00023072"/>
    </source>
</evidence>
<dbReference type="Pfam" id="PF14752">
    <property type="entry name" value="RBP_receptor"/>
    <property type="match status" value="1"/>
</dbReference>
<evidence type="ECO:0000256" key="9">
    <source>
        <dbReference type="ARBA" id="ARBA00023136"/>
    </source>
</evidence>
<evidence type="ECO:0000256" key="11">
    <source>
        <dbReference type="SAM" id="Phobius"/>
    </source>
</evidence>
<feature type="non-terminal residue" evidence="12">
    <location>
        <position position="490"/>
    </location>
</feature>
<keyword evidence="4" id="KW-1003">Cell membrane</keyword>
<keyword evidence="7 11" id="KW-1133">Transmembrane helix</keyword>
<evidence type="ECO:0000256" key="3">
    <source>
        <dbReference type="ARBA" id="ARBA00022448"/>
    </source>
</evidence>
<dbReference type="GO" id="GO:0071939">
    <property type="term" value="P:vitamin A import into cell"/>
    <property type="evidence" value="ECO:0007669"/>
    <property type="project" value="TreeGrafter"/>
</dbReference>
<evidence type="ECO:0000256" key="10">
    <source>
        <dbReference type="ARBA" id="ARBA00023170"/>
    </source>
</evidence>
<dbReference type="GO" id="GO:0016918">
    <property type="term" value="F:retinal binding"/>
    <property type="evidence" value="ECO:0007669"/>
    <property type="project" value="UniProtKB-KW"/>
</dbReference>
<reference evidence="12" key="1">
    <citation type="thesis" date="2020" institute="ProQuest LLC" country="789 East Eisenhower Parkway, Ann Arbor, MI, USA">
        <title>Comparative Genomics and Chromosome Evolution.</title>
        <authorList>
            <person name="Mudd A.B."/>
        </authorList>
    </citation>
    <scope>NUCLEOTIDE SEQUENCE</scope>
    <source>
        <strain evidence="12">237g6f4</strain>
        <tissue evidence="12">Blood</tissue>
    </source>
</reference>
<accession>A0AAV7BU81</accession>
<proteinExistence type="predicted"/>
<dbReference type="AlphaFoldDB" id="A0AAV7BU81"/>
<dbReference type="GO" id="GO:0038023">
    <property type="term" value="F:signaling receptor activity"/>
    <property type="evidence" value="ECO:0007669"/>
    <property type="project" value="InterPro"/>
</dbReference>
<dbReference type="EMBL" id="WNYA01000004">
    <property type="protein sequence ID" value="KAG8576229.1"/>
    <property type="molecule type" value="Genomic_DNA"/>
</dbReference>
<evidence type="ECO:0000313" key="12">
    <source>
        <dbReference type="EMBL" id="KAG8576229.1"/>
    </source>
</evidence>
<name>A0AAV7BU81_ENGPU</name>
<feature type="transmembrane region" description="Helical" evidence="11">
    <location>
        <begin position="341"/>
        <end position="367"/>
    </location>
</feature>
<dbReference type="GO" id="GO:0019841">
    <property type="term" value="F:retinol binding"/>
    <property type="evidence" value="ECO:0007669"/>
    <property type="project" value="UniProtKB-KW"/>
</dbReference>
<gene>
    <name evidence="12" type="ORF">GDO81_009806</name>
</gene>
<dbReference type="Proteomes" id="UP000824782">
    <property type="component" value="Unassembled WGS sequence"/>
</dbReference>
<dbReference type="PANTHER" id="PTHR21444">
    <property type="entry name" value="COILED-COIL DOMAIN-CONTAINING PROTEIN 180"/>
    <property type="match status" value="1"/>
</dbReference>
<evidence type="ECO:0000313" key="13">
    <source>
        <dbReference type="Proteomes" id="UP000824782"/>
    </source>
</evidence>
<keyword evidence="6" id="KW-0845">Vitamin A</keyword>
<evidence type="ECO:0000256" key="6">
    <source>
        <dbReference type="ARBA" id="ARBA00022893"/>
    </source>
</evidence>
<keyword evidence="10" id="KW-0675">Receptor</keyword>
<evidence type="ECO:0000256" key="7">
    <source>
        <dbReference type="ARBA" id="ARBA00022989"/>
    </source>
</evidence>
<feature type="transmembrane region" description="Helical" evidence="11">
    <location>
        <begin position="282"/>
        <end position="305"/>
    </location>
</feature>
<keyword evidence="3" id="KW-0813">Transport</keyword>
<dbReference type="GO" id="GO:0034632">
    <property type="term" value="F:retinol transmembrane transporter activity"/>
    <property type="evidence" value="ECO:0007669"/>
    <property type="project" value="InterPro"/>
</dbReference>
<comment type="subcellular location">
    <subcellularLocation>
        <location evidence="1">Cell membrane</location>
        <topology evidence="1">Multi-pass membrane protein</topology>
    </subcellularLocation>
</comment>
<dbReference type="GO" id="GO:0005886">
    <property type="term" value="C:plasma membrane"/>
    <property type="evidence" value="ECO:0007669"/>
    <property type="project" value="UniProtKB-SubCell"/>
</dbReference>
<evidence type="ECO:0000256" key="4">
    <source>
        <dbReference type="ARBA" id="ARBA00022475"/>
    </source>
</evidence>
<feature type="transmembrane region" description="Helical" evidence="11">
    <location>
        <begin position="47"/>
        <end position="67"/>
    </location>
</feature>
<comment type="caution">
    <text evidence="12">The sequence shown here is derived from an EMBL/GenBank/DDBJ whole genome shotgun (WGS) entry which is preliminary data.</text>
</comment>
<keyword evidence="8" id="KW-0683">Retinol-binding</keyword>
<evidence type="ECO:0000256" key="1">
    <source>
        <dbReference type="ARBA" id="ARBA00004651"/>
    </source>
</evidence>
<organism evidence="12 13">
    <name type="scientific">Engystomops pustulosus</name>
    <name type="common">Tungara frog</name>
    <name type="synonym">Physalaemus pustulosus</name>
    <dbReference type="NCBI Taxonomy" id="76066"/>
    <lineage>
        <taxon>Eukaryota</taxon>
        <taxon>Metazoa</taxon>
        <taxon>Chordata</taxon>
        <taxon>Craniata</taxon>
        <taxon>Vertebrata</taxon>
        <taxon>Euteleostomi</taxon>
        <taxon>Amphibia</taxon>
        <taxon>Batrachia</taxon>
        <taxon>Anura</taxon>
        <taxon>Neobatrachia</taxon>
        <taxon>Hyloidea</taxon>
        <taxon>Leptodactylidae</taxon>
        <taxon>Leiuperinae</taxon>
        <taxon>Engystomops</taxon>
    </lineage>
</organism>